<evidence type="ECO:0000256" key="2">
    <source>
        <dbReference type="SAM" id="Phobius"/>
    </source>
</evidence>
<evidence type="ECO:0000313" key="6">
    <source>
        <dbReference type="Proteomes" id="UP001152320"/>
    </source>
</evidence>
<comment type="caution">
    <text evidence="5">The sequence shown here is derived from an EMBL/GenBank/DDBJ whole genome shotgun (WGS) entry which is preliminary data.</text>
</comment>
<feature type="region of interest" description="Disordered" evidence="1">
    <location>
        <begin position="511"/>
        <end position="539"/>
    </location>
</feature>
<evidence type="ECO:0000313" key="5">
    <source>
        <dbReference type="EMBL" id="KAJ8050457.1"/>
    </source>
</evidence>
<feature type="chain" id="PRO_5040207301" description="NACHT domain-containing protein" evidence="3">
    <location>
        <begin position="20"/>
        <end position="795"/>
    </location>
</feature>
<dbReference type="SUPFAM" id="SSF48726">
    <property type="entry name" value="Immunoglobulin"/>
    <property type="match status" value="2"/>
</dbReference>
<dbReference type="Proteomes" id="UP001152320">
    <property type="component" value="Chromosome 1"/>
</dbReference>
<dbReference type="PANTHER" id="PTHR46312:SF2">
    <property type="entry name" value="NUCLEOTIDE-BINDING OLIGOMERIZATION DOMAIN-CONTAINING PROTEIN 2-LIKE"/>
    <property type="match status" value="1"/>
</dbReference>
<dbReference type="InterPro" id="IPR003599">
    <property type="entry name" value="Ig_sub"/>
</dbReference>
<dbReference type="Gene3D" id="3.40.50.300">
    <property type="entry name" value="P-loop containing nucleotide triphosphate hydrolases"/>
    <property type="match status" value="1"/>
</dbReference>
<reference evidence="5" key="1">
    <citation type="submission" date="2021-10" db="EMBL/GenBank/DDBJ databases">
        <title>Tropical sea cucumber genome reveals ecological adaptation and Cuvierian tubules defense mechanism.</title>
        <authorList>
            <person name="Chen T."/>
        </authorList>
    </citation>
    <scope>NUCLEOTIDE SEQUENCE</scope>
    <source>
        <strain evidence="5">Nanhai2018</strain>
        <tissue evidence="5">Muscle</tissue>
    </source>
</reference>
<dbReference type="InterPro" id="IPR013783">
    <property type="entry name" value="Ig-like_fold"/>
</dbReference>
<dbReference type="InterPro" id="IPR007111">
    <property type="entry name" value="NACHT_NTPase"/>
</dbReference>
<dbReference type="InterPro" id="IPR027417">
    <property type="entry name" value="P-loop_NTPase"/>
</dbReference>
<dbReference type="PANTHER" id="PTHR46312">
    <property type="entry name" value="NACHT DOMAIN-CONTAINING PROTEIN"/>
    <property type="match status" value="1"/>
</dbReference>
<dbReference type="InterPro" id="IPR036179">
    <property type="entry name" value="Ig-like_dom_sf"/>
</dbReference>
<keyword evidence="3" id="KW-0732">Signal</keyword>
<proteinExistence type="predicted"/>
<evidence type="ECO:0000259" key="4">
    <source>
        <dbReference type="PROSITE" id="PS50837"/>
    </source>
</evidence>
<keyword evidence="2" id="KW-1133">Transmembrane helix</keyword>
<dbReference type="OrthoDB" id="427518at2759"/>
<keyword evidence="2" id="KW-0472">Membrane</keyword>
<dbReference type="AlphaFoldDB" id="A0A9Q1HHR7"/>
<gene>
    <name evidence="5" type="ORF">HOLleu_03670</name>
</gene>
<dbReference type="EMBL" id="JAIZAY010000001">
    <property type="protein sequence ID" value="KAJ8050457.1"/>
    <property type="molecule type" value="Genomic_DNA"/>
</dbReference>
<evidence type="ECO:0000256" key="1">
    <source>
        <dbReference type="SAM" id="MobiDB-lite"/>
    </source>
</evidence>
<dbReference type="PROSITE" id="PS50837">
    <property type="entry name" value="NACHT"/>
    <property type="match status" value="1"/>
</dbReference>
<feature type="signal peptide" evidence="3">
    <location>
        <begin position="1"/>
        <end position="19"/>
    </location>
</feature>
<protein>
    <recommendedName>
        <fullName evidence="4">NACHT domain-containing protein</fullName>
    </recommendedName>
</protein>
<dbReference type="SMART" id="SM00409">
    <property type="entry name" value="IG"/>
    <property type="match status" value="2"/>
</dbReference>
<accession>A0A9Q1HHR7</accession>
<dbReference type="SUPFAM" id="SSF52540">
    <property type="entry name" value="P-loop containing nucleoside triphosphate hydrolases"/>
    <property type="match status" value="1"/>
</dbReference>
<evidence type="ECO:0000256" key="3">
    <source>
        <dbReference type="SAM" id="SignalP"/>
    </source>
</evidence>
<dbReference type="Gene3D" id="2.60.40.10">
    <property type="entry name" value="Immunoglobulins"/>
    <property type="match status" value="1"/>
</dbReference>
<feature type="domain" description="NACHT" evidence="4">
    <location>
        <begin position="619"/>
        <end position="739"/>
    </location>
</feature>
<keyword evidence="6" id="KW-1185">Reference proteome</keyword>
<feature type="transmembrane region" description="Helical" evidence="2">
    <location>
        <begin position="475"/>
        <end position="501"/>
    </location>
</feature>
<name>A0A9Q1HHR7_HOLLE</name>
<sequence>MHFTGVFTCLFILSGTINFADLFSSATCESPQYLTFGKTGTLNCYFHDYFFSVLWYNTTDSSHHDPILHYQGSSKTGSGYEAGEYDVHPNGSLVINDVSLQHEIIFTVVYIYTRKEGPTVFNIQVIVIVKPEVSFPVIHPCGNHTRTCFAQVYSPFIQCSVHGARPNVTLKWTARTIHGDEDVNYNISVVSKGLTSTSYVTSKGVIFHSSLLVLLVCKAFSKPRLLGSNESLILVQNGDIDFSNTLAVPTYIERNTEMVLNCSEKDVRLVVWKKVSPRWGSTYDLLLYSVLTEESFKEIFVENASLGRKGSLVISPVDLNHDGLYYCIFGDGINGGVSVHNVTVIVYPSPPYLTVDGCNFEQHCALEVQNEGSLTCLVTAIRPLVELELKTFYDRDAGDIYFTKQNLKVKDNGDTFDVSLTTSYSVKDGSRDQLTVVCTPIHSPEIFSDLQKKVDLFFVNDLTTKHVDVRLSSKITLPVVLAIVFLLLILLLGTFAVVIIIKRKRHRKKSGLQQGVSPKEEEMPMVRSKASTKDDAKHTTQREIEDIKETLINQLKEKYKDLYNAVRPIPYLKDRQYCVNTIFVDGGIELRHEDVGVKSKWEKLNSYIDIFDSQRIEFTRLVIEGEPGYGKSTLALQIAYDWCNQKQSSNLKDVQILILLRLRQLGGVLSIFRAIKYFLLPYESVLQEEDIEDVLTNTESVVIIMDGYDEYPDQNKTSEIMKVFQRDMFQTFQVIMTTRLSCLPFNMSPQTRRVKLMGFDDKAQENYIRKALAIGENKTVDQIKFRLQNNPVLSG</sequence>
<dbReference type="Pfam" id="PF05729">
    <property type="entry name" value="NACHT"/>
    <property type="match status" value="1"/>
</dbReference>
<keyword evidence="2" id="KW-0812">Transmembrane</keyword>
<organism evidence="5 6">
    <name type="scientific">Holothuria leucospilota</name>
    <name type="common">Black long sea cucumber</name>
    <name type="synonym">Mertensiothuria leucospilota</name>
    <dbReference type="NCBI Taxonomy" id="206669"/>
    <lineage>
        <taxon>Eukaryota</taxon>
        <taxon>Metazoa</taxon>
        <taxon>Echinodermata</taxon>
        <taxon>Eleutherozoa</taxon>
        <taxon>Echinozoa</taxon>
        <taxon>Holothuroidea</taxon>
        <taxon>Aspidochirotacea</taxon>
        <taxon>Aspidochirotida</taxon>
        <taxon>Holothuriidae</taxon>
        <taxon>Holothuria</taxon>
    </lineage>
</organism>